<reference evidence="1" key="1">
    <citation type="submission" date="2022-11" db="EMBL/GenBank/DDBJ databases">
        <title>Methylomonas rapida sp. nov., Carotenoid-Producing Obligate Methanotrophs with High Growth Characteristics and Biotechnological Potential.</title>
        <authorList>
            <person name="Tikhonova E.N."/>
            <person name="Suleimanov R.Z."/>
            <person name="Miroshnikov K."/>
            <person name="Oshkin I.Y."/>
            <person name="Belova S.E."/>
            <person name="Danilova O.V."/>
            <person name="Ashikhmin A."/>
            <person name="Konopkin A."/>
            <person name="But S.Y."/>
            <person name="Khmelenina V.N."/>
            <person name="Kuznetsov N."/>
            <person name="Pimenov N.V."/>
            <person name="Dedysh S.N."/>
        </authorList>
    </citation>
    <scope>NUCLEOTIDE SEQUENCE</scope>
    <source>
        <strain evidence="1">MP1</strain>
    </source>
</reference>
<accession>A0ABY7GG42</accession>
<dbReference type="PANTHER" id="PTHR41774">
    <property type="match status" value="1"/>
</dbReference>
<dbReference type="PANTHER" id="PTHR41774:SF1">
    <property type="entry name" value="NGG1P INTERACTING FACTOR NIF3"/>
    <property type="match status" value="1"/>
</dbReference>
<protein>
    <submittedName>
        <fullName evidence="1">NGG1p interacting factor NIF3</fullName>
    </submittedName>
</protein>
<dbReference type="SUPFAM" id="SSF102705">
    <property type="entry name" value="NIF3 (NGG1p interacting factor 3)-like"/>
    <property type="match status" value="1"/>
</dbReference>
<dbReference type="InterPro" id="IPR036069">
    <property type="entry name" value="DUF34/NIF3_sf"/>
</dbReference>
<dbReference type="RefSeq" id="WP_255188394.1">
    <property type="nucleotide sequence ID" value="NZ_CP113517.1"/>
</dbReference>
<dbReference type="Proteomes" id="UP001162780">
    <property type="component" value="Chromosome"/>
</dbReference>
<proteinExistence type="predicted"/>
<name>A0ABY7GG42_9GAMM</name>
<dbReference type="InterPro" id="IPR015867">
    <property type="entry name" value="N-reg_PII/ATP_PRibTrfase_C"/>
</dbReference>
<evidence type="ECO:0000313" key="2">
    <source>
        <dbReference type="Proteomes" id="UP001162780"/>
    </source>
</evidence>
<dbReference type="EMBL" id="CP113517">
    <property type="protein sequence ID" value="WAR43426.1"/>
    <property type="molecule type" value="Genomic_DNA"/>
</dbReference>
<organism evidence="1 2">
    <name type="scientific">Methylomonas rapida</name>
    <dbReference type="NCBI Taxonomy" id="2963939"/>
    <lineage>
        <taxon>Bacteria</taxon>
        <taxon>Pseudomonadati</taxon>
        <taxon>Pseudomonadota</taxon>
        <taxon>Gammaproteobacteria</taxon>
        <taxon>Methylococcales</taxon>
        <taxon>Methylococcaceae</taxon>
        <taxon>Methylomonas</taxon>
    </lineage>
</organism>
<gene>
    <name evidence="1" type="ORF">NM686_013655</name>
</gene>
<evidence type="ECO:0000313" key="1">
    <source>
        <dbReference type="EMBL" id="WAR43426.1"/>
    </source>
</evidence>
<dbReference type="Gene3D" id="3.30.70.120">
    <property type="match status" value="1"/>
</dbReference>
<keyword evidence="2" id="KW-1185">Reference proteome</keyword>
<sequence>MYQLCFYVPASHLETVKNALFAAGAGEYAGYDCCAWQTLGQGQFRPLEKSRPHVGEIDKLERTFEYKVEMVCVENRVKQAVAALLEAHPYEQPAYSVYRIMTYDDL</sequence>